<dbReference type="AlphaFoldDB" id="A0A949TXY7"/>
<evidence type="ECO:0000313" key="5">
    <source>
        <dbReference type="EMBL" id="MBV7274628.1"/>
    </source>
</evidence>
<keyword evidence="6" id="KW-1185">Reference proteome</keyword>
<dbReference type="PANTHER" id="PTHR16305:SF28">
    <property type="entry name" value="GUANYLATE CYCLASE DOMAIN-CONTAINING PROTEIN"/>
    <property type="match status" value="1"/>
</dbReference>
<accession>A0A949TXY7</accession>
<dbReference type="InterPro" id="IPR005158">
    <property type="entry name" value="BTAD"/>
</dbReference>
<dbReference type="EMBL" id="JAEEGC010000092">
    <property type="protein sequence ID" value="MBV7274628.1"/>
    <property type="molecule type" value="Genomic_DNA"/>
</dbReference>
<proteinExistence type="predicted"/>
<reference evidence="5" key="1">
    <citation type="submission" date="2020-12" db="EMBL/GenBank/DDBJ databases">
        <title>Clostridium thailandense sp. nov., a novel acetogenic bacterium isolated from peat land soil in Thailand.</title>
        <authorList>
            <person name="Chaikitkaew S."/>
            <person name="Birkeland N.K."/>
        </authorList>
    </citation>
    <scope>NUCLEOTIDE SEQUENCE</scope>
    <source>
        <strain evidence="5">PL3</strain>
    </source>
</reference>
<keyword evidence="3" id="KW-0802">TPR repeat</keyword>
<dbReference type="InterPro" id="IPR019734">
    <property type="entry name" value="TPR_rpt"/>
</dbReference>
<feature type="repeat" description="TPR" evidence="3">
    <location>
        <begin position="834"/>
        <end position="867"/>
    </location>
</feature>
<comment type="caution">
    <text evidence="5">The sequence shown here is derived from an EMBL/GenBank/DDBJ whole genome shotgun (WGS) entry which is preliminary data.</text>
</comment>
<evidence type="ECO:0000256" key="2">
    <source>
        <dbReference type="ARBA" id="ARBA00022840"/>
    </source>
</evidence>
<dbReference type="PROSITE" id="PS50005">
    <property type="entry name" value="TPR"/>
    <property type="match status" value="1"/>
</dbReference>
<dbReference type="SMART" id="SM01043">
    <property type="entry name" value="BTAD"/>
    <property type="match status" value="1"/>
</dbReference>
<dbReference type="GO" id="GO:0005737">
    <property type="term" value="C:cytoplasm"/>
    <property type="evidence" value="ECO:0007669"/>
    <property type="project" value="TreeGrafter"/>
</dbReference>
<sequence length="1026" mass="120698">MSHIQVKLLGGFAVTLNGKSISFPYNKVQALFCYLLMKKQATRDELSGLLWTDMEENIARKNLRNAIYKLKKSFGDEEVLEFLNKSTIALNTNIDIEVDVDKFIENESEINLYTGEFLKGYMPKDAESFESWMIETREYLEELYTKKLNKQIECEKANKNYDKVEQYCKLLVKIDEFNEEAYRILINSYKEQGKFNNAIRAYNKISDTLMKELATSPDEKTTKAFKEILDLMNNKNNEEKYEDYFYGRINELRIIKNNYINFINDKTSKSVLIKGEMGIGKTSLKDRFLKFLEKENVYIFETNCYQFENEYTLKPWRNIISDLTSVINSDKIKMPVLLENIINDLTPESNYDNHSENLKLDTAVELMKYDVIGNVISNVFKRISMNKKILIIFEDIQWMDSASISLLASFVSHFEENNIMFLLTCRNEFTHDIDRFFTSINQCGRVQIIELMRFNAEEVEGFINNALPKYNLSKEVTKKIYTETEGNTFFLTEYLNTIKAKRNINIMTSKMQDVLKSRFVDISKDEKKIIEIASLFDDEVSMFILRELTQKDELEIMDIIEQLENKYILKEITKENTICFKFTHQKLREFQYINLTQAKRRILHNKVGKLLEQTLRNNIKDFNIYYKLVYHFQNASNHIETLKYKIKSLNVHLNFNHELFPIIPHDDRSYNKVYFSESKTVKNIKEIEQLLNKVKDEEGDLTEVLRFDVCVLHIKGRYLIRKGEYDEGIKNIEHMIDKAKEINFNEYTIEGYKQMIYYCIQTNKTEKMIEYINWGLSLAQKCDYHNEIGILLRLKALYNKMIGEYEEAEKLIQESINTLSSTKNISDQYALNIAACYNYIGDIRKKNSKFSEALQYYNKAIELCDEKNVLTSVALFQTNAGETSYYMGNCNLAKGYFQNALNIYRQFDSIWGKAIAEAFMALIAISEENYDGALKYLKNADENSKALKNPKEIGTVFRVKTEIKISMDDNIYIKRTFENYLNESLEEYVKQGIKYLKEVKDQHQIDVVYKLINNGDVAFTSNYTRK</sequence>
<organism evidence="5 6">
    <name type="scientific">Clostridium thailandense</name>
    <dbReference type="NCBI Taxonomy" id="2794346"/>
    <lineage>
        <taxon>Bacteria</taxon>
        <taxon>Bacillati</taxon>
        <taxon>Bacillota</taxon>
        <taxon>Clostridia</taxon>
        <taxon>Eubacteriales</taxon>
        <taxon>Clostridiaceae</taxon>
        <taxon>Clostridium</taxon>
    </lineage>
</organism>
<evidence type="ECO:0000259" key="4">
    <source>
        <dbReference type="SMART" id="SM01043"/>
    </source>
</evidence>
<dbReference type="RefSeq" id="WP_218321693.1">
    <property type="nucleotide sequence ID" value="NZ_JAEEGC010000092.1"/>
</dbReference>
<dbReference type="InterPro" id="IPR041664">
    <property type="entry name" value="AAA_16"/>
</dbReference>
<feature type="domain" description="Bacterial transcriptional activator" evidence="4">
    <location>
        <begin position="98"/>
        <end position="229"/>
    </location>
</feature>
<protein>
    <submittedName>
        <fullName evidence="5">AAA family ATPase</fullName>
    </submittedName>
</protein>
<evidence type="ECO:0000313" key="6">
    <source>
        <dbReference type="Proteomes" id="UP000694308"/>
    </source>
</evidence>
<dbReference type="Proteomes" id="UP000694308">
    <property type="component" value="Unassembled WGS sequence"/>
</dbReference>
<dbReference type="Pfam" id="PF13191">
    <property type="entry name" value="AAA_16"/>
    <property type="match status" value="1"/>
</dbReference>
<evidence type="ECO:0000256" key="1">
    <source>
        <dbReference type="ARBA" id="ARBA00022741"/>
    </source>
</evidence>
<keyword evidence="2" id="KW-0067">ATP-binding</keyword>
<dbReference type="GO" id="GO:0005524">
    <property type="term" value="F:ATP binding"/>
    <property type="evidence" value="ECO:0007669"/>
    <property type="project" value="UniProtKB-KW"/>
</dbReference>
<dbReference type="PANTHER" id="PTHR16305">
    <property type="entry name" value="TESTICULAR SOLUBLE ADENYLYL CYCLASE"/>
    <property type="match status" value="1"/>
</dbReference>
<dbReference type="SMART" id="SM00028">
    <property type="entry name" value="TPR"/>
    <property type="match status" value="6"/>
</dbReference>
<keyword evidence="1" id="KW-0547">Nucleotide-binding</keyword>
<gene>
    <name evidence="5" type="ORF">I6U48_17175</name>
</gene>
<evidence type="ECO:0000256" key="3">
    <source>
        <dbReference type="PROSITE-ProRule" id="PRU00339"/>
    </source>
</evidence>
<dbReference type="GO" id="GO:0004016">
    <property type="term" value="F:adenylate cyclase activity"/>
    <property type="evidence" value="ECO:0007669"/>
    <property type="project" value="TreeGrafter"/>
</dbReference>
<name>A0A949TXY7_9CLOT</name>
<dbReference type="Pfam" id="PF03704">
    <property type="entry name" value="BTAD"/>
    <property type="match status" value="1"/>
</dbReference>